<feature type="domain" description="Phosphatidic acid phosphatase type 2/haloperoxidase" evidence="1">
    <location>
        <begin position="121"/>
        <end position="240"/>
    </location>
</feature>
<sequence>MTAPAVPRAVPDLPALQIARRRADLRRTLLSLLAIGAWELSRLDLRVSALFATAQGFALRDQWWLSVVLHDGVRQVSLAMLVAALPLALRAARPLAVPVAADVGLWAALQALPQRLRLGWWGVTLALALLIPGLKRLSHTSCPWDLQAWGGRLAWVPHWQLGLRDGGPGHCFPSGHAVSAAAWFTLYFLLRGLHPATGRRMLIGVLLAVAVSGLVQVLRGAHFVSHVLWSAWLCWAVCVAADRALAGVDGRGAADHGPALQPLR</sequence>
<gene>
    <name evidence="2" type="ORF">AACH11_11365</name>
</gene>
<dbReference type="Proteomes" id="UP001368500">
    <property type="component" value="Unassembled WGS sequence"/>
</dbReference>
<dbReference type="EMBL" id="JBBUTF010000009">
    <property type="protein sequence ID" value="MEK8026559.1"/>
    <property type="molecule type" value="Genomic_DNA"/>
</dbReference>
<keyword evidence="3" id="KW-1185">Reference proteome</keyword>
<dbReference type="InterPro" id="IPR000326">
    <property type="entry name" value="PAP2/HPO"/>
</dbReference>
<evidence type="ECO:0000313" key="2">
    <source>
        <dbReference type="EMBL" id="MEK8026559.1"/>
    </source>
</evidence>
<proteinExistence type="predicted"/>
<organism evidence="2 3">
    <name type="scientific">Pseudaquabacterium rugosum</name>
    <dbReference type="NCBI Taxonomy" id="2984194"/>
    <lineage>
        <taxon>Bacteria</taxon>
        <taxon>Pseudomonadati</taxon>
        <taxon>Pseudomonadota</taxon>
        <taxon>Betaproteobacteria</taxon>
        <taxon>Burkholderiales</taxon>
        <taxon>Sphaerotilaceae</taxon>
        <taxon>Pseudaquabacterium</taxon>
    </lineage>
</organism>
<reference evidence="2 3" key="1">
    <citation type="submission" date="2024-04" db="EMBL/GenBank/DDBJ databases">
        <title>Novel species of the genus Ideonella isolated from streams.</title>
        <authorList>
            <person name="Lu H."/>
        </authorList>
    </citation>
    <scope>NUCLEOTIDE SEQUENCE [LARGE SCALE GENOMIC DNA]</scope>
    <source>
        <strain evidence="2 3">BYS139W</strain>
    </source>
</reference>
<dbReference type="RefSeq" id="WP_341374345.1">
    <property type="nucleotide sequence ID" value="NZ_JBBUTF010000009.1"/>
</dbReference>
<evidence type="ECO:0000313" key="3">
    <source>
        <dbReference type="Proteomes" id="UP001368500"/>
    </source>
</evidence>
<dbReference type="Pfam" id="PF01569">
    <property type="entry name" value="PAP2"/>
    <property type="match status" value="1"/>
</dbReference>
<comment type="caution">
    <text evidence="2">The sequence shown here is derived from an EMBL/GenBank/DDBJ whole genome shotgun (WGS) entry which is preliminary data.</text>
</comment>
<accession>A0ABU9B9J4</accession>
<protein>
    <submittedName>
        <fullName evidence="2">Phosphatase PAP2 family protein</fullName>
    </submittedName>
</protein>
<dbReference type="Gene3D" id="1.20.144.10">
    <property type="entry name" value="Phosphatidic acid phosphatase type 2/haloperoxidase"/>
    <property type="match status" value="1"/>
</dbReference>
<dbReference type="SUPFAM" id="SSF48317">
    <property type="entry name" value="Acid phosphatase/Vanadium-dependent haloperoxidase"/>
    <property type="match status" value="1"/>
</dbReference>
<evidence type="ECO:0000259" key="1">
    <source>
        <dbReference type="Pfam" id="PF01569"/>
    </source>
</evidence>
<name>A0ABU9B9J4_9BURK</name>
<dbReference type="InterPro" id="IPR036938">
    <property type="entry name" value="PAP2/HPO_sf"/>
</dbReference>
<dbReference type="CDD" id="cd03396">
    <property type="entry name" value="PAP2_like_6"/>
    <property type="match status" value="1"/>
</dbReference>